<proteinExistence type="predicted"/>
<sequence>MSENVPDLSNIASEQQKKAATDPALQGAADLSNPLLEKLRSFITDIAPYKPVTVFAIAMTENGQIVSTGDGVGGPVQILGMLQIGEYLVMQRLSSARPPNMPN</sequence>
<organism evidence="2">
    <name type="scientific">marine sediment metagenome</name>
    <dbReference type="NCBI Taxonomy" id="412755"/>
    <lineage>
        <taxon>unclassified sequences</taxon>
        <taxon>metagenomes</taxon>
        <taxon>ecological metagenomes</taxon>
    </lineage>
</organism>
<gene>
    <name evidence="2" type="ORF">LCGC14_0310980</name>
</gene>
<evidence type="ECO:0000313" key="2">
    <source>
        <dbReference type="EMBL" id="KKN82285.1"/>
    </source>
</evidence>
<dbReference type="EMBL" id="LAZR01000203">
    <property type="protein sequence ID" value="KKN82285.1"/>
    <property type="molecule type" value="Genomic_DNA"/>
</dbReference>
<comment type="caution">
    <text evidence="2">The sequence shown here is derived from an EMBL/GenBank/DDBJ whole genome shotgun (WGS) entry which is preliminary data.</text>
</comment>
<feature type="region of interest" description="Disordered" evidence="1">
    <location>
        <begin position="1"/>
        <end position="26"/>
    </location>
</feature>
<name>A0A0F9TMD6_9ZZZZ</name>
<evidence type="ECO:0000256" key="1">
    <source>
        <dbReference type="SAM" id="MobiDB-lite"/>
    </source>
</evidence>
<protein>
    <submittedName>
        <fullName evidence="2">Uncharacterized protein</fullName>
    </submittedName>
</protein>
<accession>A0A0F9TMD6</accession>
<dbReference type="AlphaFoldDB" id="A0A0F9TMD6"/>
<reference evidence="2" key="1">
    <citation type="journal article" date="2015" name="Nature">
        <title>Complex archaea that bridge the gap between prokaryotes and eukaryotes.</title>
        <authorList>
            <person name="Spang A."/>
            <person name="Saw J.H."/>
            <person name="Jorgensen S.L."/>
            <person name="Zaremba-Niedzwiedzka K."/>
            <person name="Martijn J."/>
            <person name="Lind A.E."/>
            <person name="van Eijk R."/>
            <person name="Schleper C."/>
            <person name="Guy L."/>
            <person name="Ettema T.J."/>
        </authorList>
    </citation>
    <scope>NUCLEOTIDE SEQUENCE</scope>
</reference>